<keyword evidence="2" id="KW-1185">Reference proteome</keyword>
<dbReference type="PANTHER" id="PTHR34129:SF1">
    <property type="entry name" value="DUF952 DOMAIN-CONTAINING PROTEIN"/>
    <property type="match status" value="1"/>
</dbReference>
<reference evidence="1 2" key="1">
    <citation type="submission" date="2021-10" db="EMBL/GenBank/DDBJ databases">
        <authorList>
            <person name="Criscuolo A."/>
        </authorList>
    </citation>
    <scope>NUCLEOTIDE SEQUENCE [LARGE SCALE GENOMIC DNA]</scope>
    <source>
        <strain evidence="2">CIP 111899</strain>
    </source>
</reference>
<dbReference type="EMBL" id="CAKJTI010000010">
    <property type="protein sequence ID" value="CAG9613202.1"/>
    <property type="molecule type" value="Genomic_DNA"/>
</dbReference>
<evidence type="ECO:0008006" key="3">
    <source>
        <dbReference type="Google" id="ProtNLM"/>
    </source>
</evidence>
<dbReference type="SUPFAM" id="SSF56399">
    <property type="entry name" value="ADP-ribosylation"/>
    <property type="match status" value="1"/>
</dbReference>
<dbReference type="RefSeq" id="WP_230575292.1">
    <property type="nucleotide sequence ID" value="NZ_CAKJTI010000010.1"/>
</dbReference>
<protein>
    <recommendedName>
        <fullName evidence="3">DUF952 domain-containing protein</fullName>
    </recommendedName>
</protein>
<proteinExistence type="predicted"/>
<dbReference type="Proteomes" id="UP000789423">
    <property type="component" value="Unassembled WGS sequence"/>
</dbReference>
<gene>
    <name evidence="1" type="ORF">BACCIP111899_02397</name>
</gene>
<organism evidence="1 2">
    <name type="scientific">Bacillus rhizoplanae</name>
    <dbReference type="NCBI Taxonomy" id="2880966"/>
    <lineage>
        <taxon>Bacteria</taxon>
        <taxon>Bacillati</taxon>
        <taxon>Bacillota</taxon>
        <taxon>Bacilli</taxon>
        <taxon>Bacillales</taxon>
        <taxon>Bacillaceae</taxon>
        <taxon>Bacillus</taxon>
    </lineage>
</organism>
<evidence type="ECO:0000313" key="1">
    <source>
        <dbReference type="EMBL" id="CAG9613202.1"/>
    </source>
</evidence>
<accession>A0ABM8YBV7</accession>
<dbReference type="Gene3D" id="3.20.170.20">
    <property type="entry name" value="Protein of unknown function DUF952"/>
    <property type="match status" value="1"/>
</dbReference>
<comment type="caution">
    <text evidence="1">The sequence shown here is derived from an EMBL/GenBank/DDBJ whole genome shotgun (WGS) entry which is preliminary data.</text>
</comment>
<sequence>MNTIMKVMTLQAWENAKEKGIIIEPSLQEEGFIHCSFLNQSLQVAHKHFAAEPSIVFLTIDPERVQAEIKYELAANGERYPHIYGVIHTSAITNIHTLIQHKDGTFTLPPVLA</sequence>
<name>A0ABM8YBV7_9BACI</name>
<evidence type="ECO:0000313" key="2">
    <source>
        <dbReference type="Proteomes" id="UP000789423"/>
    </source>
</evidence>
<dbReference type="PANTHER" id="PTHR34129">
    <property type="entry name" value="BLR1139 PROTEIN"/>
    <property type="match status" value="1"/>
</dbReference>
<dbReference type="InterPro" id="IPR009297">
    <property type="entry name" value="DUF952"/>
</dbReference>
<dbReference type="Pfam" id="PF06108">
    <property type="entry name" value="DUF952"/>
    <property type="match status" value="1"/>
</dbReference>